<dbReference type="InterPro" id="IPR010982">
    <property type="entry name" value="Lambda_DNA-bd_dom_sf"/>
</dbReference>
<reference evidence="6" key="1">
    <citation type="submission" date="2017-12" db="EMBL/GenBank/DDBJ databases">
        <title>Draft genome sequence of Telmatospirillum siberiense 26-4b1T, an acidotolerant peatland alphaproteobacterium potentially involved in sulfur cycling.</title>
        <authorList>
            <person name="Hausmann B."/>
            <person name="Pjevac P."/>
            <person name="Schreck K."/>
            <person name="Herbold C.W."/>
            <person name="Daims H."/>
            <person name="Wagner M."/>
            <person name="Pester M."/>
            <person name="Loy A."/>
        </authorList>
    </citation>
    <scope>NUCLEOTIDE SEQUENCE [LARGE SCALE GENOMIC DNA]</scope>
    <source>
        <strain evidence="6">26-4b1</strain>
    </source>
</reference>
<name>A0A2N3PRX4_9PROT</name>
<evidence type="ECO:0000256" key="3">
    <source>
        <dbReference type="ARBA" id="ARBA00023163"/>
    </source>
</evidence>
<dbReference type="SUPFAM" id="SSF47413">
    <property type="entry name" value="lambda repressor-like DNA-binding domains"/>
    <property type="match status" value="1"/>
</dbReference>
<evidence type="ECO:0000313" key="5">
    <source>
        <dbReference type="EMBL" id="PKU23159.1"/>
    </source>
</evidence>
<dbReference type="PANTHER" id="PTHR40661:SF3">
    <property type="entry name" value="FELS-1 PROPHAGE TRANSCRIPTIONAL REGULATOR"/>
    <property type="match status" value="1"/>
</dbReference>
<dbReference type="CDD" id="cd00093">
    <property type="entry name" value="HTH_XRE"/>
    <property type="match status" value="1"/>
</dbReference>
<dbReference type="SUPFAM" id="SSF51306">
    <property type="entry name" value="LexA/Signal peptidase"/>
    <property type="match status" value="1"/>
</dbReference>
<sequence>MDLCAIFAQNRTVMEISLASKRLKTLRERSKLSVQDLADRLALPKSTYASKEDKYKKGNFPIEFVTQLLPILTGLGDPPITAREVWELAGISEKTLKTIATRATAPKVDATSIRQPPDMPGTPLEGESRAAIPEINIRAGMGGGGESLVMAHTDEFGNSVSVDDVKAVWNLPSDYVRHELRVSPRDSRIIEVKGDSMSPTLESGDRVMIDTLDRTPSPGGLFALWDGLGVIVKRLEHVLNSDPPLIRIKSDNPRHDQYERVMDEINIIGRVVWFARRV</sequence>
<dbReference type="InterPro" id="IPR015927">
    <property type="entry name" value="Peptidase_S24_S26A/B/C"/>
</dbReference>
<dbReference type="InterPro" id="IPR001387">
    <property type="entry name" value="Cro/C1-type_HTH"/>
</dbReference>
<dbReference type="Pfam" id="PF00717">
    <property type="entry name" value="Peptidase_S24"/>
    <property type="match status" value="1"/>
</dbReference>
<protein>
    <recommendedName>
        <fullName evidence="4">Peptidase S24/S26A/S26B/S26C domain-containing protein</fullName>
    </recommendedName>
</protein>
<keyword evidence="1" id="KW-0805">Transcription regulation</keyword>
<dbReference type="CDD" id="cd06529">
    <property type="entry name" value="S24_LexA-like"/>
    <property type="match status" value="1"/>
</dbReference>
<feature type="domain" description="Peptidase S24/S26A/S26B/S26C" evidence="4">
    <location>
        <begin position="176"/>
        <end position="272"/>
    </location>
</feature>
<keyword evidence="2" id="KW-0238">DNA-binding</keyword>
<dbReference type="Proteomes" id="UP000233293">
    <property type="component" value="Unassembled WGS sequence"/>
</dbReference>
<accession>A0A2N3PRX4</accession>
<proteinExistence type="predicted"/>
<dbReference type="InterPro" id="IPR039418">
    <property type="entry name" value="LexA-like"/>
</dbReference>
<comment type="caution">
    <text evidence="5">The sequence shown here is derived from an EMBL/GenBank/DDBJ whole genome shotgun (WGS) entry which is preliminary data.</text>
</comment>
<keyword evidence="3" id="KW-0804">Transcription</keyword>
<dbReference type="EMBL" id="PIUM01000023">
    <property type="protein sequence ID" value="PKU23159.1"/>
    <property type="molecule type" value="Genomic_DNA"/>
</dbReference>
<organism evidence="5 6">
    <name type="scientific">Telmatospirillum siberiense</name>
    <dbReference type="NCBI Taxonomy" id="382514"/>
    <lineage>
        <taxon>Bacteria</taxon>
        <taxon>Pseudomonadati</taxon>
        <taxon>Pseudomonadota</taxon>
        <taxon>Alphaproteobacteria</taxon>
        <taxon>Rhodospirillales</taxon>
        <taxon>Rhodospirillaceae</taxon>
        <taxon>Telmatospirillum</taxon>
    </lineage>
</organism>
<dbReference type="GO" id="GO:0003677">
    <property type="term" value="F:DNA binding"/>
    <property type="evidence" value="ECO:0007669"/>
    <property type="project" value="UniProtKB-KW"/>
</dbReference>
<keyword evidence="6" id="KW-1185">Reference proteome</keyword>
<dbReference type="Gene3D" id="2.10.109.10">
    <property type="entry name" value="Umud Fragment, subunit A"/>
    <property type="match status" value="1"/>
</dbReference>
<dbReference type="InterPro" id="IPR036286">
    <property type="entry name" value="LexA/Signal_pep-like_sf"/>
</dbReference>
<evidence type="ECO:0000259" key="4">
    <source>
        <dbReference type="Pfam" id="PF00717"/>
    </source>
</evidence>
<gene>
    <name evidence="5" type="ORF">CWS72_18210</name>
</gene>
<evidence type="ECO:0000313" key="6">
    <source>
        <dbReference type="Proteomes" id="UP000233293"/>
    </source>
</evidence>
<dbReference type="AlphaFoldDB" id="A0A2N3PRX4"/>
<dbReference type="PANTHER" id="PTHR40661">
    <property type="match status" value="1"/>
</dbReference>
<evidence type="ECO:0000256" key="2">
    <source>
        <dbReference type="ARBA" id="ARBA00023125"/>
    </source>
</evidence>
<evidence type="ECO:0000256" key="1">
    <source>
        <dbReference type="ARBA" id="ARBA00023015"/>
    </source>
</evidence>